<dbReference type="Pfam" id="PF00877">
    <property type="entry name" value="NLPC_P60"/>
    <property type="match status" value="1"/>
</dbReference>
<evidence type="ECO:0000313" key="6">
    <source>
        <dbReference type="EMBL" id="SDP18526.1"/>
    </source>
</evidence>
<dbReference type="EMBL" id="LT629711">
    <property type="protein sequence ID" value="SDP18526.1"/>
    <property type="molecule type" value="Genomic_DNA"/>
</dbReference>
<dbReference type="SUPFAM" id="SSF54001">
    <property type="entry name" value="Cysteine proteinases"/>
    <property type="match status" value="1"/>
</dbReference>
<dbReference type="PROSITE" id="PS51935">
    <property type="entry name" value="NLPC_P60"/>
    <property type="match status" value="1"/>
</dbReference>
<dbReference type="InterPro" id="IPR038765">
    <property type="entry name" value="Papain-like_cys_pep_sf"/>
</dbReference>
<evidence type="ECO:0000313" key="7">
    <source>
        <dbReference type="Proteomes" id="UP000199077"/>
    </source>
</evidence>
<dbReference type="PANTHER" id="PTHR47359">
    <property type="entry name" value="PEPTIDOGLYCAN DL-ENDOPEPTIDASE CWLO"/>
    <property type="match status" value="1"/>
</dbReference>
<evidence type="ECO:0000256" key="1">
    <source>
        <dbReference type="ARBA" id="ARBA00007074"/>
    </source>
</evidence>
<dbReference type="AlphaFoldDB" id="A0A1H0QP81"/>
<protein>
    <submittedName>
        <fullName evidence="6">NlpC/P60 family protein</fullName>
    </submittedName>
</protein>
<dbReference type="GO" id="GO:0006508">
    <property type="term" value="P:proteolysis"/>
    <property type="evidence" value="ECO:0007669"/>
    <property type="project" value="UniProtKB-KW"/>
</dbReference>
<dbReference type="Proteomes" id="UP000199077">
    <property type="component" value="Chromosome I"/>
</dbReference>
<proteinExistence type="inferred from homology"/>
<evidence type="ECO:0000256" key="3">
    <source>
        <dbReference type="ARBA" id="ARBA00022801"/>
    </source>
</evidence>
<dbReference type="InterPro" id="IPR051794">
    <property type="entry name" value="PG_Endopeptidase_C40"/>
</dbReference>
<dbReference type="Gene3D" id="3.90.1720.10">
    <property type="entry name" value="endopeptidase domain like (from Nostoc punctiforme)"/>
    <property type="match status" value="1"/>
</dbReference>
<accession>A0A1H0QP81</accession>
<evidence type="ECO:0000256" key="4">
    <source>
        <dbReference type="ARBA" id="ARBA00022807"/>
    </source>
</evidence>
<sequence length="309" mass="31924">MVQAQNARTIAATALDRGGQRAALIAVAVALAESDLRVLGNPSVVDANLVPNQGLGSDHDSVGLFQQRASWGSAAARMDPVTSTNAFLDALFAVDGWSSLPPWVAAQQVQRSAFDGRPATANHGSTVYGGNYLAQLSLADQVLEAIEEPSSTDSCAGIDNVNNIVASGGPGHGLPADYELPLGVSPAARIAVSYALAQRGKPYLWGGTGPDRFDCSGLTMSAWGVASHRLGRTTWDQMRDGTPTTIARLRPGDLVLTPGSGGSLASPAHMGMYIGDGLVVQAPKTGDVVKVTPLSAFTSRGISALRHIA</sequence>
<name>A0A1H0QP81_9MICO</name>
<dbReference type="PANTHER" id="PTHR47359:SF3">
    <property type="entry name" value="NLP_P60 DOMAIN-CONTAINING PROTEIN-RELATED"/>
    <property type="match status" value="1"/>
</dbReference>
<organism evidence="6 7">
    <name type="scientific">Pedococcus dokdonensis</name>
    <dbReference type="NCBI Taxonomy" id="443156"/>
    <lineage>
        <taxon>Bacteria</taxon>
        <taxon>Bacillati</taxon>
        <taxon>Actinomycetota</taxon>
        <taxon>Actinomycetes</taxon>
        <taxon>Micrococcales</taxon>
        <taxon>Intrasporangiaceae</taxon>
        <taxon>Pedococcus</taxon>
    </lineage>
</organism>
<dbReference type="GO" id="GO:0008234">
    <property type="term" value="F:cysteine-type peptidase activity"/>
    <property type="evidence" value="ECO:0007669"/>
    <property type="project" value="UniProtKB-KW"/>
</dbReference>
<keyword evidence="3" id="KW-0378">Hydrolase</keyword>
<reference evidence="7" key="1">
    <citation type="submission" date="2016-10" db="EMBL/GenBank/DDBJ databases">
        <authorList>
            <person name="Varghese N."/>
            <person name="Submissions S."/>
        </authorList>
    </citation>
    <scope>NUCLEOTIDE SEQUENCE [LARGE SCALE GENOMIC DNA]</scope>
    <source>
        <strain evidence="7">DSM 22329</strain>
    </source>
</reference>
<keyword evidence="4" id="KW-0788">Thiol protease</keyword>
<evidence type="ECO:0000259" key="5">
    <source>
        <dbReference type="PROSITE" id="PS51935"/>
    </source>
</evidence>
<keyword evidence="7" id="KW-1185">Reference proteome</keyword>
<comment type="similarity">
    <text evidence="1">Belongs to the peptidase C40 family.</text>
</comment>
<dbReference type="InterPro" id="IPR000064">
    <property type="entry name" value="NLP_P60_dom"/>
</dbReference>
<gene>
    <name evidence="6" type="ORF">SAMN04489867_1665</name>
</gene>
<evidence type="ECO:0000256" key="2">
    <source>
        <dbReference type="ARBA" id="ARBA00022670"/>
    </source>
</evidence>
<feature type="domain" description="NlpC/P60" evidence="5">
    <location>
        <begin position="185"/>
        <end position="309"/>
    </location>
</feature>
<keyword evidence="2" id="KW-0645">Protease</keyword>
<dbReference type="STRING" id="443156.SAMN04489867_1665"/>